<dbReference type="InterPro" id="IPR003594">
    <property type="entry name" value="HATPase_dom"/>
</dbReference>
<feature type="compositionally biased region" description="Polar residues" evidence="12">
    <location>
        <begin position="1"/>
        <end position="11"/>
    </location>
</feature>
<dbReference type="GO" id="GO:0000155">
    <property type="term" value="F:phosphorelay sensor kinase activity"/>
    <property type="evidence" value="ECO:0007669"/>
    <property type="project" value="InterPro"/>
</dbReference>
<dbReference type="InterPro" id="IPR001789">
    <property type="entry name" value="Sig_transdc_resp-reg_receiver"/>
</dbReference>
<dbReference type="Gene3D" id="3.40.50.2300">
    <property type="match status" value="1"/>
</dbReference>
<dbReference type="Gene3D" id="3.30.565.10">
    <property type="entry name" value="Histidine kinase-like ATPase, C-terminal domain"/>
    <property type="match status" value="1"/>
</dbReference>
<feature type="region of interest" description="Disordered" evidence="12">
    <location>
        <begin position="1"/>
        <end position="220"/>
    </location>
</feature>
<feature type="region of interest" description="Disordered" evidence="12">
    <location>
        <begin position="1006"/>
        <end position="1028"/>
    </location>
</feature>
<dbReference type="InterPro" id="IPR035965">
    <property type="entry name" value="PAS-like_dom_sf"/>
</dbReference>
<dbReference type="SUPFAM" id="SSF55781">
    <property type="entry name" value="GAF domain-like"/>
    <property type="match status" value="2"/>
</dbReference>
<dbReference type="SMART" id="SM00387">
    <property type="entry name" value="HATPase_c"/>
    <property type="match status" value="1"/>
</dbReference>
<feature type="compositionally biased region" description="Low complexity" evidence="12">
    <location>
        <begin position="52"/>
        <end position="65"/>
    </location>
</feature>
<dbReference type="InterPro" id="IPR036890">
    <property type="entry name" value="HATPase_C_sf"/>
</dbReference>
<evidence type="ECO:0000313" key="16">
    <source>
        <dbReference type="EMBL" id="KZZ92974.1"/>
    </source>
</evidence>
<evidence type="ECO:0000256" key="8">
    <source>
        <dbReference type="ARBA" id="ARBA00022991"/>
    </source>
</evidence>
<dbReference type="InterPro" id="IPR043150">
    <property type="entry name" value="Phytochrome_PHY_sf"/>
</dbReference>
<feature type="compositionally biased region" description="Low complexity" evidence="12">
    <location>
        <begin position="12"/>
        <end position="24"/>
    </location>
</feature>
<keyword evidence="17" id="KW-1185">Reference proteome</keyword>
<keyword evidence="8" id="KW-0157">Chromophore</keyword>
<dbReference type="InterPro" id="IPR013515">
    <property type="entry name" value="Phytochrome_cen-reg"/>
</dbReference>
<feature type="compositionally biased region" description="Polar residues" evidence="12">
    <location>
        <begin position="33"/>
        <end position="46"/>
    </location>
</feature>
<feature type="modified residue" description="4-aspartylphosphate" evidence="11">
    <location>
        <position position="1333"/>
    </location>
</feature>
<dbReference type="Gene3D" id="3.30.450.270">
    <property type="match status" value="1"/>
</dbReference>
<evidence type="ECO:0000256" key="4">
    <source>
        <dbReference type="ARBA" id="ARBA00022679"/>
    </source>
</evidence>
<evidence type="ECO:0000256" key="12">
    <source>
        <dbReference type="SAM" id="MobiDB-lite"/>
    </source>
</evidence>
<name>A0A167ZQL7_9HYPO</name>
<dbReference type="InterPro" id="IPR003018">
    <property type="entry name" value="GAF"/>
</dbReference>
<dbReference type="CDD" id="cd17546">
    <property type="entry name" value="REC_hyHK_CKI1_RcsC-like"/>
    <property type="match status" value="1"/>
</dbReference>
<dbReference type="FunFam" id="1.10.287.130:FF:000048">
    <property type="entry name" value="Sensor histidine kinase/response regulator"/>
    <property type="match status" value="1"/>
</dbReference>
<dbReference type="InterPro" id="IPR001294">
    <property type="entry name" value="Phytochrome"/>
</dbReference>
<proteinExistence type="predicted"/>
<feature type="region of interest" description="Disordered" evidence="12">
    <location>
        <begin position="1156"/>
        <end position="1186"/>
    </location>
</feature>
<evidence type="ECO:0000256" key="3">
    <source>
        <dbReference type="ARBA" id="ARBA00022606"/>
    </source>
</evidence>
<dbReference type="GO" id="GO:0006355">
    <property type="term" value="P:regulation of DNA-templated transcription"/>
    <property type="evidence" value="ECO:0007669"/>
    <property type="project" value="InterPro"/>
</dbReference>
<organism evidence="16 17">
    <name type="scientific">Moelleriella libera RCEF 2490</name>
    <dbReference type="NCBI Taxonomy" id="1081109"/>
    <lineage>
        <taxon>Eukaryota</taxon>
        <taxon>Fungi</taxon>
        <taxon>Dikarya</taxon>
        <taxon>Ascomycota</taxon>
        <taxon>Pezizomycotina</taxon>
        <taxon>Sordariomycetes</taxon>
        <taxon>Hypocreomycetidae</taxon>
        <taxon>Hypocreales</taxon>
        <taxon>Clavicipitaceae</taxon>
        <taxon>Moelleriella</taxon>
    </lineage>
</organism>
<dbReference type="Gene3D" id="1.10.287.130">
    <property type="match status" value="1"/>
</dbReference>
<keyword evidence="5" id="KW-0547">Nucleotide-binding</keyword>
<feature type="region of interest" description="Disordered" evidence="12">
    <location>
        <begin position="1441"/>
        <end position="1473"/>
    </location>
</feature>
<dbReference type="CDD" id="cd00082">
    <property type="entry name" value="HisKA"/>
    <property type="match status" value="1"/>
</dbReference>
<dbReference type="InterPro" id="IPR013654">
    <property type="entry name" value="PAS_2"/>
</dbReference>
<dbReference type="PANTHER" id="PTHR43065">
    <property type="entry name" value="SENSOR HISTIDINE KINASE"/>
    <property type="match status" value="1"/>
</dbReference>
<keyword evidence="10" id="KW-0675">Receptor</keyword>
<keyword evidence="6" id="KW-0418">Kinase</keyword>
<evidence type="ECO:0000256" key="1">
    <source>
        <dbReference type="ARBA" id="ARBA00022543"/>
    </source>
</evidence>
<sequence length="1473" mass="161827">MDDLPQQQDAKSSAMSPSSSSSSPQQLERQRARQTPQRQSTLQLETVSRKSPAGAETPAAAADDPNSGQSGHGAFSPWSAGSEMQLGHPSAASDVSTDRVFPIRSAISVAPTSRPPFTDENSPHQPFDAEMRSSSTHRMSYRGESFVGSRHSDRSAGSPSRGDSDLSRFERHRRRAMSGPVSSIQADAARHGTSGPLDLSIDESSDSEESTAGDNTVAPRDFFPASKVESTHVATRFTHVETEDGHAIITGRDGELQQCEDEPIHSPGAVQGFGALIVVAQVGHGHFAVRSASENSEKIIGYSPSQLFRASNFLDIFPDENRDAMLDHMDFVRDEDANPVTNGPDVFNIPLKAPKSAKNAKFWCALHTNKTHPDLIICEFEKDSDSEYPLRPADELTPDEPHDTLHANPTLEEIEESTEIKSRPLRVLQSVRKRRGEQGAMQVFDIMSQVQEQLASAPDLGMFLKVLVGIVKELTGFHRVMIYQFDAEFNGKVVTELVDTSQTVDLYKGLHFPASDIPAQARDLYKINKVRLLYDRDLPTARMVCRTKEDLDVPLDMTHAYLRAMSPIHIKYLANMAVRSSMSISINAFGELWGLISCHGYGDYGMRVSFPIRKMCRLVGDTASRNIERLSYASRLQARKLINTVPTDKNPAGYIAASSDDLLKLFDAEFGILAIKGETKILGKLDQSQEALAMVEYLRLRQQTSVMTSQDIKTDFPDLKYSPGFQVIAGLLYVPLSSGGQDFIVFFRRGQTREVKWAGNPYEKTFRKGTAGYLEPRSSFKLWKESISGKCREWNDQQVETAAVLCLVYGKFIEVWRQKEAALENSKLTRLLLANSAHEVRTPLNAIINYLEIALEGSIDQETRDNLARSHSASKSLIYVINDLLDLTKTEAGLNLIKSEMFDLQQCVKEATDPFHVDAKRKGIDYQVTNQPGVPQFVHGDSRRVRQALSNVTANAVAFTSSGSVKVETFVAEVRDGVVIIEFVVADSGLGMSTRQLDGMFRDMEQVTTEEPEPTTPDGAGEKKQSRRTLGLGLAVVARIVRTMDGQLRLQSEEGKGSRFAMQLPFRLFGDTAGSEITASASTSQGKRAIEAAPAGQKREGEILLIERSSQSNLTADAADQSSQSTRTICSRRSAESLGSQKSDADRLIDAIQTPLPLNDNQQGGYFVSRQNSLSGSSHKHPQPPQITAIGVGGADVNTSPVSLRIPSPVHRSKEEPGTAEVRDSKTRIKAVKVPDAFAETSPGKPKVEKIIAISDKPGHQVQESPTPVKKNGPADKEAHLTILVAEDDPINLKILRKRLERAGHEVHDTGNGEDCATVYKEDSAKYDVVLMDMQMPIVDGLTSTKMIRETEQSNVHKGHSAMAAHNRRIPIFAVSASLIEAKKQVYIDAGFDGWILKPIDFKRLTILLTGIHDYETRKSCLYVAGEWERGGWFSLGMGEGSEGSFSSQTTPKADSEGRLVTPIAKANPDASD</sequence>
<dbReference type="OrthoDB" id="2015534at2759"/>
<reference evidence="16 17" key="1">
    <citation type="journal article" date="2016" name="Genome Biol. Evol.">
        <title>Divergent and convergent evolution of fungal pathogenicity.</title>
        <authorList>
            <person name="Shang Y."/>
            <person name="Xiao G."/>
            <person name="Zheng P."/>
            <person name="Cen K."/>
            <person name="Zhan S."/>
            <person name="Wang C."/>
        </authorList>
    </citation>
    <scope>NUCLEOTIDE SEQUENCE [LARGE SCALE GENOMIC DNA]</scope>
    <source>
        <strain evidence="16 17">RCEF 2490</strain>
    </source>
</reference>
<evidence type="ECO:0000313" key="17">
    <source>
        <dbReference type="Proteomes" id="UP000078544"/>
    </source>
</evidence>
<dbReference type="SMART" id="SM00448">
    <property type="entry name" value="REC"/>
    <property type="match status" value="1"/>
</dbReference>
<evidence type="ECO:0000256" key="6">
    <source>
        <dbReference type="ARBA" id="ARBA00022777"/>
    </source>
</evidence>
<dbReference type="InterPro" id="IPR005467">
    <property type="entry name" value="His_kinase_dom"/>
</dbReference>
<dbReference type="PROSITE" id="PS50109">
    <property type="entry name" value="HIS_KIN"/>
    <property type="match status" value="1"/>
</dbReference>
<dbReference type="SUPFAM" id="SSF55785">
    <property type="entry name" value="PYP-like sensor domain (PAS domain)"/>
    <property type="match status" value="1"/>
</dbReference>
<dbReference type="InterPro" id="IPR011006">
    <property type="entry name" value="CheY-like_superfamily"/>
</dbReference>
<evidence type="ECO:0000256" key="9">
    <source>
        <dbReference type="ARBA" id="ARBA00023012"/>
    </source>
</evidence>
<feature type="region of interest" description="Disordered" evidence="12">
    <location>
        <begin position="1201"/>
        <end position="1225"/>
    </location>
</feature>
<feature type="region of interest" description="Disordered" evidence="12">
    <location>
        <begin position="1079"/>
        <end position="1144"/>
    </location>
</feature>
<dbReference type="InterPro" id="IPR016132">
    <property type="entry name" value="Phyto_chromo_attachment"/>
</dbReference>
<feature type="compositionally biased region" description="Polar residues" evidence="12">
    <location>
        <begin position="1159"/>
        <end position="1177"/>
    </location>
</feature>
<evidence type="ECO:0000256" key="5">
    <source>
        <dbReference type="ARBA" id="ARBA00022741"/>
    </source>
</evidence>
<dbReference type="Pfam" id="PF00512">
    <property type="entry name" value="HisKA"/>
    <property type="match status" value="1"/>
</dbReference>
<dbReference type="GO" id="GO:0009881">
    <property type="term" value="F:photoreceptor activity"/>
    <property type="evidence" value="ECO:0007669"/>
    <property type="project" value="UniProtKB-KW"/>
</dbReference>
<dbReference type="GO" id="GO:0009584">
    <property type="term" value="P:detection of visible light"/>
    <property type="evidence" value="ECO:0007669"/>
    <property type="project" value="InterPro"/>
</dbReference>
<dbReference type="Pfam" id="PF01590">
    <property type="entry name" value="GAF"/>
    <property type="match status" value="1"/>
</dbReference>
<evidence type="ECO:0000256" key="7">
    <source>
        <dbReference type="ARBA" id="ARBA00022840"/>
    </source>
</evidence>
<feature type="compositionally biased region" description="Basic and acidic residues" evidence="12">
    <location>
        <begin position="1212"/>
        <end position="1225"/>
    </location>
</feature>
<dbReference type="Pfam" id="PF08446">
    <property type="entry name" value="PAS_2"/>
    <property type="match status" value="1"/>
</dbReference>
<dbReference type="InterPro" id="IPR003661">
    <property type="entry name" value="HisK_dim/P_dom"/>
</dbReference>
<keyword evidence="9" id="KW-0902">Two-component regulatory system</keyword>
<feature type="domain" description="Histidine kinase" evidence="14">
    <location>
        <begin position="835"/>
        <end position="1068"/>
    </location>
</feature>
<dbReference type="STRING" id="1081109.A0A167ZQL7"/>
<dbReference type="GO" id="GO:0005524">
    <property type="term" value="F:ATP binding"/>
    <property type="evidence" value="ECO:0007669"/>
    <property type="project" value="UniProtKB-KW"/>
</dbReference>
<evidence type="ECO:0000256" key="11">
    <source>
        <dbReference type="PROSITE-ProRule" id="PRU00169"/>
    </source>
</evidence>
<keyword evidence="1" id="KW-0600">Photoreceptor protein</keyword>
<feature type="compositionally biased region" description="Polar residues" evidence="12">
    <location>
        <begin position="1108"/>
        <end position="1142"/>
    </location>
</feature>
<evidence type="ECO:0000259" key="15">
    <source>
        <dbReference type="PROSITE" id="PS50110"/>
    </source>
</evidence>
<protein>
    <submittedName>
        <fullName evidence="16">ATPase-like, ATP-binding domain protein</fullName>
    </submittedName>
</protein>
<dbReference type="Pfam" id="PF00072">
    <property type="entry name" value="Response_reg"/>
    <property type="match status" value="1"/>
</dbReference>
<dbReference type="PROSITE" id="PS50110">
    <property type="entry name" value="RESPONSE_REGULATORY"/>
    <property type="match status" value="1"/>
</dbReference>
<dbReference type="Proteomes" id="UP000078544">
    <property type="component" value="Unassembled WGS sequence"/>
</dbReference>
<dbReference type="SUPFAM" id="SSF47384">
    <property type="entry name" value="Homodimeric domain of signal transducing histidine kinase"/>
    <property type="match status" value="1"/>
</dbReference>
<evidence type="ECO:0000256" key="10">
    <source>
        <dbReference type="ARBA" id="ARBA00023170"/>
    </source>
</evidence>
<feature type="compositionally biased region" description="Acidic residues" evidence="12">
    <location>
        <begin position="200"/>
        <end position="211"/>
    </location>
</feature>
<evidence type="ECO:0000259" key="14">
    <source>
        <dbReference type="PROSITE" id="PS50109"/>
    </source>
</evidence>
<dbReference type="InterPro" id="IPR029016">
    <property type="entry name" value="GAF-like_dom_sf"/>
</dbReference>
<dbReference type="Pfam" id="PF00360">
    <property type="entry name" value="PHY"/>
    <property type="match status" value="1"/>
</dbReference>
<keyword evidence="2 11" id="KW-0597">Phosphoprotein</keyword>
<dbReference type="Gene3D" id="3.30.450.40">
    <property type="match status" value="1"/>
</dbReference>
<dbReference type="Pfam" id="PF02518">
    <property type="entry name" value="HATPase_c"/>
    <property type="match status" value="1"/>
</dbReference>
<dbReference type="Gene3D" id="3.30.450.20">
    <property type="entry name" value="PAS domain"/>
    <property type="match status" value="1"/>
</dbReference>
<keyword evidence="4" id="KW-0808">Transferase</keyword>
<evidence type="ECO:0000256" key="2">
    <source>
        <dbReference type="ARBA" id="ARBA00022553"/>
    </source>
</evidence>
<accession>A0A167ZQL7</accession>
<dbReference type="SUPFAM" id="SSF52172">
    <property type="entry name" value="CheY-like"/>
    <property type="match status" value="1"/>
</dbReference>
<dbReference type="SMART" id="SM00388">
    <property type="entry name" value="HisKA"/>
    <property type="match status" value="1"/>
</dbReference>
<dbReference type="PRINTS" id="PR01033">
    <property type="entry name" value="PHYTOCHROME"/>
</dbReference>
<dbReference type="PROSITE" id="PS50046">
    <property type="entry name" value="PHYTOCHROME_2"/>
    <property type="match status" value="1"/>
</dbReference>
<gene>
    <name evidence="16" type="ORF">AAL_06006</name>
</gene>
<dbReference type="PANTHER" id="PTHR43065:SF10">
    <property type="entry name" value="PEROXIDE STRESS-ACTIVATED HISTIDINE KINASE MAK3"/>
    <property type="match status" value="1"/>
</dbReference>
<keyword evidence="7 16" id="KW-0067">ATP-binding</keyword>
<feature type="domain" description="Response regulatory" evidence="15">
    <location>
        <begin position="1282"/>
        <end position="1413"/>
    </location>
</feature>
<dbReference type="InterPro" id="IPR036097">
    <property type="entry name" value="HisK_dim/P_sf"/>
</dbReference>
<dbReference type="SUPFAM" id="SSF55874">
    <property type="entry name" value="ATPase domain of HSP90 chaperone/DNA topoisomerase II/histidine kinase"/>
    <property type="match status" value="1"/>
</dbReference>
<evidence type="ECO:0000259" key="13">
    <source>
        <dbReference type="PROSITE" id="PS50046"/>
    </source>
</evidence>
<dbReference type="FunFam" id="3.30.450.270:FF:000002">
    <property type="entry name" value="Sensor histidine kinase/response regulator, putative"/>
    <property type="match status" value="1"/>
</dbReference>
<feature type="domain" description="Phytochrome chromophore attachment site" evidence="13">
    <location>
        <begin position="459"/>
        <end position="621"/>
    </location>
</feature>
<comment type="caution">
    <text evidence="16">The sequence shown here is derived from an EMBL/GenBank/DDBJ whole genome shotgun (WGS) entry which is preliminary data.</text>
</comment>
<dbReference type="EMBL" id="AZGY01000014">
    <property type="protein sequence ID" value="KZZ92974.1"/>
    <property type="molecule type" value="Genomic_DNA"/>
</dbReference>
<keyword evidence="3" id="KW-0716">Sensory transduction</keyword>